<feature type="compositionally biased region" description="Polar residues" evidence="10">
    <location>
        <begin position="344"/>
        <end position="357"/>
    </location>
</feature>
<dbReference type="SUPFAM" id="SSF140996">
    <property type="entry name" value="Hermes dimerisation domain"/>
    <property type="match status" value="1"/>
</dbReference>
<accession>A0AAV4IBA7</accession>
<evidence type="ECO:0000256" key="1">
    <source>
        <dbReference type="ARBA" id="ARBA00004123"/>
    </source>
</evidence>
<dbReference type="InterPro" id="IPR012337">
    <property type="entry name" value="RNaseH-like_sf"/>
</dbReference>
<dbReference type="GO" id="GO:0003677">
    <property type="term" value="F:DNA binding"/>
    <property type="evidence" value="ECO:0007669"/>
    <property type="project" value="InterPro"/>
</dbReference>
<evidence type="ECO:0000256" key="2">
    <source>
        <dbReference type="ARBA" id="ARBA00022723"/>
    </source>
</evidence>
<dbReference type="InterPro" id="IPR036236">
    <property type="entry name" value="Znf_C2H2_sf"/>
</dbReference>
<evidence type="ECO:0000256" key="8">
    <source>
        <dbReference type="PROSITE-ProRule" id="PRU00027"/>
    </source>
</evidence>
<evidence type="ECO:0000256" key="6">
    <source>
        <dbReference type="ARBA" id="ARBA00023163"/>
    </source>
</evidence>
<evidence type="ECO:0000256" key="3">
    <source>
        <dbReference type="ARBA" id="ARBA00022771"/>
    </source>
</evidence>
<keyword evidence="3 8" id="KW-0863">Zinc-finger</keyword>
<comment type="subcellular location">
    <subcellularLocation>
        <location evidence="1">Nucleus</location>
    </subcellularLocation>
</comment>
<feature type="domain" description="BED-type" evidence="11">
    <location>
        <begin position="107"/>
        <end position="158"/>
    </location>
</feature>
<evidence type="ECO:0000256" key="4">
    <source>
        <dbReference type="ARBA" id="ARBA00022833"/>
    </source>
</evidence>
<dbReference type="SUPFAM" id="SSF57667">
    <property type="entry name" value="beta-beta-alpha zinc fingers"/>
    <property type="match status" value="3"/>
</dbReference>
<organism evidence="12 13">
    <name type="scientific">Elysia marginata</name>
    <dbReference type="NCBI Taxonomy" id="1093978"/>
    <lineage>
        <taxon>Eukaryota</taxon>
        <taxon>Metazoa</taxon>
        <taxon>Spiralia</taxon>
        <taxon>Lophotrochozoa</taxon>
        <taxon>Mollusca</taxon>
        <taxon>Gastropoda</taxon>
        <taxon>Heterobranchia</taxon>
        <taxon>Euthyneura</taxon>
        <taxon>Panpulmonata</taxon>
        <taxon>Sacoglossa</taxon>
        <taxon>Placobranchoidea</taxon>
        <taxon>Plakobranchidae</taxon>
        <taxon>Elysia</taxon>
    </lineage>
</organism>
<name>A0AAV4IBA7_9GAST</name>
<feature type="domain" description="BED-type" evidence="11">
    <location>
        <begin position="254"/>
        <end position="306"/>
    </location>
</feature>
<comment type="caution">
    <text evidence="12">The sequence shown here is derived from an EMBL/GenBank/DDBJ whole genome shotgun (WGS) entry which is preliminary data.</text>
</comment>
<feature type="region of interest" description="Disordered" evidence="10">
    <location>
        <begin position="752"/>
        <end position="780"/>
    </location>
</feature>
<dbReference type="GO" id="GO:0009791">
    <property type="term" value="P:post-embryonic development"/>
    <property type="evidence" value="ECO:0007669"/>
    <property type="project" value="UniProtKB-ARBA"/>
</dbReference>
<keyword evidence="6" id="KW-0804">Transcription</keyword>
<gene>
    <name evidence="12" type="ORF">ElyMa_001256800</name>
</gene>
<feature type="region of interest" description="Disordered" evidence="10">
    <location>
        <begin position="40"/>
        <end position="94"/>
    </location>
</feature>
<dbReference type="AlphaFoldDB" id="A0AAV4IBA7"/>
<keyword evidence="13" id="KW-1185">Reference proteome</keyword>
<evidence type="ECO:0000313" key="13">
    <source>
        <dbReference type="Proteomes" id="UP000762676"/>
    </source>
</evidence>
<keyword evidence="4" id="KW-0862">Zinc</keyword>
<evidence type="ECO:0000313" key="12">
    <source>
        <dbReference type="EMBL" id="GFS07728.1"/>
    </source>
</evidence>
<dbReference type="GO" id="GO:0008270">
    <property type="term" value="F:zinc ion binding"/>
    <property type="evidence" value="ECO:0007669"/>
    <property type="project" value="UniProtKB-KW"/>
</dbReference>
<keyword evidence="5" id="KW-0805">Transcription regulation</keyword>
<sequence length="780" mass="90206">MEESWSLVQVKEEMVEQDVIGTEHLKEMLTVKVEMPAEEAEMHAEEADMHTEEAEMHAEEAEMQSEEAEMDSKRKAGGSNADGMVPGNKEGDKNRQCTAIAPSKMLHHTSDVWIFMEKVENGEVLCKVCGQRLTFFRCSTSNLRRHLIAKHRKEIENLKRELAERVREEEILHKKFPSNIGPRNICLRSDAWKYMYKFSDRQVMCRLCLRVLTYCSSGTSNLCRHLRKKHSLIMEQRSESPKTIGPEKMYEKLRSAWKVWEFMERIGHEHFKCKLCGTLLSRTKNNDTTHLLIHMLEMHPGSLLKNGCVDIEVAKKELKEAIFAQRSFVPPAESREVECKEQFSQDSESDVTSSPGSSHVEERFQPQPQSVQIGKFSLSNVKSDIFENTRAALFNDSSMVWNFMRKTSPSVASCRLCNRNFQRHKPTMMSHVRRQHSKELRRLRKQGLVPFLSQSMPHGRGLSRENKWRSQLGDPVTSTTCKSTKPLDLTDHVQFSQLVINLVVNDLRPCSLVESASFLKLVNTLNPRVTVPNKTKIEESLTELHFKYKDLLQMQIREAEGISISTEIWTYRTRELYMTVSAHFITDRWELKSVVLKTARLDTNIGLAGSFAESLRDILKDWDILDKVTCVVTDNRMGLAAGVSQLDKPHLPCIAYTLNQIVQDCLKLDTGDLAFLAKRIPSLPLSLLHWPEILSISITEFLERTQQQPMEVEMRRRKWRWIGHTLSLTRKQRQCITRHSLVWNPQGRRARGRPRMTWGRETEAEMASAEKTWTGENWKR</sequence>
<dbReference type="PANTHER" id="PTHR46481:SF10">
    <property type="entry name" value="ZINC FINGER BED DOMAIN-CONTAINING PROTEIN 39"/>
    <property type="match status" value="1"/>
</dbReference>
<keyword evidence="9" id="KW-0175">Coiled coil</keyword>
<keyword evidence="7" id="KW-0539">Nucleus</keyword>
<keyword evidence="2" id="KW-0479">Metal-binding</keyword>
<feature type="compositionally biased region" description="Basic and acidic residues" evidence="10">
    <location>
        <begin position="40"/>
        <end position="60"/>
    </location>
</feature>
<proteinExistence type="predicted"/>
<dbReference type="Proteomes" id="UP000762676">
    <property type="component" value="Unassembled WGS sequence"/>
</dbReference>
<evidence type="ECO:0000256" key="5">
    <source>
        <dbReference type="ARBA" id="ARBA00023015"/>
    </source>
</evidence>
<dbReference type="SMART" id="SM00614">
    <property type="entry name" value="ZnF_BED"/>
    <property type="match status" value="4"/>
</dbReference>
<feature type="domain" description="BED-type" evidence="11">
    <location>
        <begin position="186"/>
        <end position="237"/>
    </location>
</feature>
<dbReference type="Pfam" id="PF02892">
    <property type="entry name" value="zf-BED"/>
    <property type="match status" value="3"/>
</dbReference>
<dbReference type="PANTHER" id="PTHR46481">
    <property type="entry name" value="ZINC FINGER BED DOMAIN-CONTAINING PROTEIN 4"/>
    <property type="match status" value="1"/>
</dbReference>
<dbReference type="GO" id="GO:0005634">
    <property type="term" value="C:nucleus"/>
    <property type="evidence" value="ECO:0007669"/>
    <property type="project" value="UniProtKB-SubCell"/>
</dbReference>
<reference evidence="12 13" key="1">
    <citation type="journal article" date="2021" name="Elife">
        <title>Chloroplast acquisition without the gene transfer in kleptoplastic sea slugs, Plakobranchus ocellatus.</title>
        <authorList>
            <person name="Maeda T."/>
            <person name="Takahashi S."/>
            <person name="Yoshida T."/>
            <person name="Shimamura S."/>
            <person name="Takaki Y."/>
            <person name="Nagai Y."/>
            <person name="Toyoda A."/>
            <person name="Suzuki Y."/>
            <person name="Arimoto A."/>
            <person name="Ishii H."/>
            <person name="Satoh N."/>
            <person name="Nishiyama T."/>
            <person name="Hasebe M."/>
            <person name="Maruyama T."/>
            <person name="Minagawa J."/>
            <person name="Obokata J."/>
            <person name="Shigenobu S."/>
        </authorList>
    </citation>
    <scope>NUCLEOTIDE SEQUENCE [LARGE SCALE GENOMIC DNA]</scope>
</reference>
<feature type="region of interest" description="Disordered" evidence="10">
    <location>
        <begin position="339"/>
        <end position="368"/>
    </location>
</feature>
<feature type="coiled-coil region" evidence="9">
    <location>
        <begin position="148"/>
        <end position="175"/>
    </location>
</feature>
<dbReference type="InterPro" id="IPR052035">
    <property type="entry name" value="ZnF_BED_domain_contain"/>
</dbReference>
<dbReference type="SUPFAM" id="SSF53098">
    <property type="entry name" value="Ribonuclease H-like"/>
    <property type="match status" value="1"/>
</dbReference>
<evidence type="ECO:0000256" key="10">
    <source>
        <dbReference type="SAM" id="MobiDB-lite"/>
    </source>
</evidence>
<dbReference type="EMBL" id="BMAT01002476">
    <property type="protein sequence ID" value="GFS07728.1"/>
    <property type="molecule type" value="Genomic_DNA"/>
</dbReference>
<dbReference type="InterPro" id="IPR013087">
    <property type="entry name" value="Znf_C2H2_type"/>
</dbReference>
<evidence type="ECO:0000256" key="7">
    <source>
        <dbReference type="ARBA" id="ARBA00023242"/>
    </source>
</evidence>
<evidence type="ECO:0000256" key="9">
    <source>
        <dbReference type="SAM" id="Coils"/>
    </source>
</evidence>
<evidence type="ECO:0000259" key="11">
    <source>
        <dbReference type="PROSITE" id="PS50808"/>
    </source>
</evidence>
<dbReference type="SMART" id="SM00355">
    <property type="entry name" value="ZnF_C2H2"/>
    <property type="match status" value="4"/>
</dbReference>
<dbReference type="InterPro" id="IPR003656">
    <property type="entry name" value="Znf_BED"/>
</dbReference>
<protein>
    <submittedName>
        <fullName evidence="12">Zinc finger BED domain-containing protein 1</fullName>
    </submittedName>
</protein>
<dbReference type="PROSITE" id="PS50808">
    <property type="entry name" value="ZF_BED"/>
    <property type="match status" value="3"/>
</dbReference>